<dbReference type="OrthoDB" id="642895at2759"/>
<dbReference type="GO" id="GO:0051256">
    <property type="term" value="P:mitotic spindle midzone assembly"/>
    <property type="evidence" value="ECO:0007669"/>
    <property type="project" value="TreeGrafter"/>
</dbReference>
<dbReference type="Pfam" id="PF03999">
    <property type="entry name" value="MAP65_ASE1"/>
    <property type="match status" value="1"/>
</dbReference>
<sequence length="319" mass="36560">MIVQQGPLTDFEKGIFCDNKIDDDREIVNDDLILRLQQLHEELTVKAESQKAIESELFNKVVLNRSKIEKDENTFFEFTNARVGIIETLKNLHREQTIAIESRNRWISKSILEIREELLEIWKQCMVMNAEGANFPEFYSMDFSEDLLGRHQSELEIWKDHHTKFQVLINQIEKRTRLWVRVRELQAKSEDPNRFSNRGASLLKGQKELNSATNTLLKIEEKLVQMADNFESENGRKLLISGLQMSELIKQDWANFEEGIIKRGLRPPLLKPGPTGWSVLKSAGSKLTASQSLPDIAAKVSSRSGSRGVTPSPAEKQAE</sequence>
<accession>A0A8J2LDN5</accession>
<comment type="caution">
    <text evidence="2">The sequence shown here is derived from an EMBL/GenBank/DDBJ whole genome shotgun (WGS) entry which is preliminary data.</text>
</comment>
<feature type="region of interest" description="Disordered" evidence="1">
    <location>
        <begin position="289"/>
        <end position="319"/>
    </location>
</feature>
<evidence type="ECO:0000256" key="1">
    <source>
        <dbReference type="SAM" id="MobiDB-lite"/>
    </source>
</evidence>
<organism evidence="2 3">
    <name type="scientific">Allacma fusca</name>
    <dbReference type="NCBI Taxonomy" id="39272"/>
    <lineage>
        <taxon>Eukaryota</taxon>
        <taxon>Metazoa</taxon>
        <taxon>Ecdysozoa</taxon>
        <taxon>Arthropoda</taxon>
        <taxon>Hexapoda</taxon>
        <taxon>Collembola</taxon>
        <taxon>Symphypleona</taxon>
        <taxon>Sminthuridae</taxon>
        <taxon>Allacma</taxon>
    </lineage>
</organism>
<dbReference type="GO" id="GO:1990023">
    <property type="term" value="C:mitotic spindle midzone"/>
    <property type="evidence" value="ECO:0007669"/>
    <property type="project" value="TreeGrafter"/>
</dbReference>
<dbReference type="EMBL" id="CAJVCH010558647">
    <property type="protein sequence ID" value="CAG7831039.1"/>
    <property type="molecule type" value="Genomic_DNA"/>
</dbReference>
<reference evidence="2" key="1">
    <citation type="submission" date="2021-06" db="EMBL/GenBank/DDBJ databases">
        <authorList>
            <person name="Hodson N. C."/>
            <person name="Mongue J. A."/>
            <person name="Jaron S. K."/>
        </authorList>
    </citation>
    <scope>NUCLEOTIDE SEQUENCE</scope>
</reference>
<gene>
    <name evidence="2" type="ORF">AFUS01_LOCUS40802</name>
</gene>
<protein>
    <submittedName>
        <fullName evidence="2">Uncharacterized protein</fullName>
    </submittedName>
</protein>
<dbReference type="PANTHER" id="PTHR19321:SF41">
    <property type="entry name" value="FASCETTO-RELATED"/>
    <property type="match status" value="1"/>
</dbReference>
<dbReference type="AlphaFoldDB" id="A0A8J2LDN5"/>
<evidence type="ECO:0000313" key="3">
    <source>
        <dbReference type="Proteomes" id="UP000708208"/>
    </source>
</evidence>
<evidence type="ECO:0000313" key="2">
    <source>
        <dbReference type="EMBL" id="CAG7831039.1"/>
    </source>
</evidence>
<dbReference type="GO" id="GO:0005737">
    <property type="term" value="C:cytoplasm"/>
    <property type="evidence" value="ECO:0007669"/>
    <property type="project" value="TreeGrafter"/>
</dbReference>
<keyword evidence="3" id="KW-1185">Reference proteome</keyword>
<dbReference type="PANTHER" id="PTHR19321">
    <property type="entry name" value="PROTEIN REGULATOR OF CYTOKINESIS 1 PRC1-RELATED"/>
    <property type="match status" value="1"/>
</dbReference>
<dbReference type="Proteomes" id="UP000708208">
    <property type="component" value="Unassembled WGS sequence"/>
</dbReference>
<dbReference type="InterPro" id="IPR007145">
    <property type="entry name" value="MAP65_Ase1_PRC1"/>
</dbReference>
<name>A0A8J2LDN5_9HEXA</name>
<dbReference type="GO" id="GO:0008017">
    <property type="term" value="F:microtubule binding"/>
    <property type="evidence" value="ECO:0007669"/>
    <property type="project" value="InterPro"/>
</dbReference>
<proteinExistence type="predicted"/>